<organism evidence="4 5">
    <name type="scientific">Nocardiopsis sinuspersici</name>
    <dbReference type="NCBI Taxonomy" id="501010"/>
    <lineage>
        <taxon>Bacteria</taxon>
        <taxon>Bacillati</taxon>
        <taxon>Actinomycetota</taxon>
        <taxon>Actinomycetes</taxon>
        <taxon>Streptosporangiales</taxon>
        <taxon>Nocardiopsidaceae</taxon>
        <taxon>Nocardiopsis</taxon>
    </lineage>
</organism>
<evidence type="ECO:0000313" key="5">
    <source>
        <dbReference type="Proteomes" id="UP000189004"/>
    </source>
</evidence>
<reference evidence="4" key="1">
    <citation type="submission" date="2016-08" db="EMBL/GenBank/DDBJ databases">
        <authorList>
            <person name="Seilhamer J.J."/>
        </authorList>
    </citation>
    <scope>NUCLEOTIDE SEQUENCE [LARGE SCALE GENOMIC DNA]</scope>
    <source>
        <strain evidence="4">UTMC102</strain>
    </source>
</reference>
<dbReference type="EMBL" id="JACCHL010000001">
    <property type="protein sequence ID" value="NYH52945.1"/>
    <property type="molecule type" value="Genomic_DNA"/>
</dbReference>
<evidence type="ECO:0000313" key="3">
    <source>
        <dbReference type="EMBL" id="NYH52945.1"/>
    </source>
</evidence>
<accession>A0A7Y9XDT8</accession>
<dbReference type="AlphaFoldDB" id="A0A1V3C6C5"/>
<protein>
    <recommendedName>
        <fullName evidence="2">Trypsin-co-occurring domain-containing protein</fullName>
    </recommendedName>
</protein>
<reference evidence="5" key="2">
    <citation type="submission" date="2016-08" db="EMBL/GenBank/DDBJ databases">
        <authorList>
            <person name="Tokovenko B."/>
            <person name="Kalinowski J."/>
        </authorList>
    </citation>
    <scope>NUCLEOTIDE SEQUENCE [LARGE SCALE GENOMIC DNA]</scope>
    <source>
        <strain evidence="5">UTMC102</strain>
    </source>
</reference>
<dbReference type="InterPro" id="IPR045794">
    <property type="entry name" value="Trypco1"/>
</dbReference>
<keyword evidence="5" id="KW-1185">Reference proteome</keyword>
<dbReference type="Proteomes" id="UP000584931">
    <property type="component" value="Unassembled WGS sequence"/>
</dbReference>
<proteinExistence type="predicted"/>
<dbReference type="Proteomes" id="UP000189004">
    <property type="component" value="Unassembled WGS sequence"/>
</dbReference>
<evidence type="ECO:0000256" key="1">
    <source>
        <dbReference type="SAM" id="MobiDB-lite"/>
    </source>
</evidence>
<feature type="region of interest" description="Disordered" evidence="1">
    <location>
        <begin position="19"/>
        <end position="39"/>
    </location>
</feature>
<dbReference type="Pfam" id="PF19493">
    <property type="entry name" value="Trypco1"/>
    <property type="match status" value="1"/>
</dbReference>
<evidence type="ECO:0000313" key="4">
    <source>
        <dbReference type="EMBL" id="OOC56344.1"/>
    </source>
</evidence>
<comment type="caution">
    <text evidence="4">The sequence shown here is derived from an EMBL/GenBank/DDBJ whole genome shotgun (WGS) entry which is preliminary data.</text>
</comment>
<reference evidence="3 6" key="3">
    <citation type="submission" date="2020-07" db="EMBL/GenBank/DDBJ databases">
        <title>Sequencing the genomes of 1000 actinobacteria strains.</title>
        <authorList>
            <person name="Klenk H.-P."/>
        </authorList>
    </citation>
    <scope>NUCLEOTIDE SEQUENCE [LARGE SCALE GENOMIC DNA]</scope>
    <source>
        <strain evidence="3 6">DSM 45278</strain>
    </source>
</reference>
<accession>A0A1V3C6C5</accession>
<gene>
    <name evidence="3" type="ORF">HNR06_002534</name>
    <name evidence="4" type="ORF">NOSIN_23030</name>
</gene>
<name>A0A1V3C6C5_9ACTN</name>
<dbReference type="EMBL" id="MCOK01000001">
    <property type="protein sequence ID" value="OOC56344.1"/>
    <property type="molecule type" value="Genomic_DNA"/>
</dbReference>
<feature type="domain" description="Trypsin-co-occurring" evidence="2">
    <location>
        <begin position="9"/>
        <end position="106"/>
    </location>
</feature>
<evidence type="ECO:0000259" key="2">
    <source>
        <dbReference type="Pfam" id="PF19493"/>
    </source>
</evidence>
<sequence>MNKVIDFVTDDGTVVSIESVPARREGASNVSKRSEDTTGDRRLDSVLLRIRKVAEAVSGQLRELSESSRAPSETEVEFGVSVTAESGAVVVKGGAEATFNVRMTWSGQS</sequence>
<dbReference type="NCBIfam" id="NF041216">
    <property type="entry name" value="CU044_2847_fam"/>
    <property type="match status" value="1"/>
</dbReference>
<feature type="compositionally biased region" description="Basic and acidic residues" evidence="1">
    <location>
        <begin position="21"/>
        <end position="39"/>
    </location>
</feature>
<evidence type="ECO:0000313" key="6">
    <source>
        <dbReference type="Proteomes" id="UP000584931"/>
    </source>
</evidence>